<dbReference type="EMBL" id="PQFF01000504">
    <property type="protein sequence ID" value="RHZ46850.1"/>
    <property type="molecule type" value="Genomic_DNA"/>
</dbReference>
<dbReference type="Proteomes" id="UP000266861">
    <property type="component" value="Unassembled WGS sequence"/>
</dbReference>
<proteinExistence type="predicted"/>
<comment type="caution">
    <text evidence="1">The sequence shown here is derived from an EMBL/GenBank/DDBJ whole genome shotgun (WGS) entry which is preliminary data.</text>
</comment>
<keyword evidence="2" id="KW-1185">Reference proteome</keyword>
<evidence type="ECO:0000313" key="1">
    <source>
        <dbReference type="EMBL" id="RHZ46850.1"/>
    </source>
</evidence>
<reference evidence="1 2" key="1">
    <citation type="submission" date="2018-08" db="EMBL/GenBank/DDBJ databases">
        <title>Genome and evolution of the arbuscular mycorrhizal fungus Diversispora epigaea (formerly Glomus versiforme) and its bacterial endosymbionts.</title>
        <authorList>
            <person name="Sun X."/>
            <person name="Fei Z."/>
            <person name="Harrison M."/>
        </authorList>
    </citation>
    <scope>NUCLEOTIDE SEQUENCE [LARGE SCALE GENOMIC DNA]</scope>
    <source>
        <strain evidence="1 2">IT104</strain>
    </source>
</reference>
<dbReference type="OrthoDB" id="2494221at2759"/>
<protein>
    <submittedName>
        <fullName evidence="1">Uncharacterized protein</fullName>
    </submittedName>
</protein>
<sequence>MFNYLELCVKFKVILREKIIRNKPNIEDSAIKNRLNMVTCLNYCGEVDYHSTKHGPYLTFFEIIKGFVPDLLTYKVTEICKDKRMAVRVIMETFKDFQNVLKEIWKDRCEKVITWEIENGITNKAKRKKRTGTSSTKEEHNRDGLRIIGGKSDEEKEYLKEKQRRKQKNIDYFIDDIFLKSNKYSGYNLYKIKVFF</sequence>
<dbReference type="AlphaFoldDB" id="A0A397GFG3"/>
<evidence type="ECO:0000313" key="2">
    <source>
        <dbReference type="Proteomes" id="UP000266861"/>
    </source>
</evidence>
<accession>A0A397GFG3</accession>
<name>A0A397GFG3_9GLOM</name>
<organism evidence="1 2">
    <name type="scientific">Diversispora epigaea</name>
    <dbReference type="NCBI Taxonomy" id="1348612"/>
    <lineage>
        <taxon>Eukaryota</taxon>
        <taxon>Fungi</taxon>
        <taxon>Fungi incertae sedis</taxon>
        <taxon>Mucoromycota</taxon>
        <taxon>Glomeromycotina</taxon>
        <taxon>Glomeromycetes</taxon>
        <taxon>Diversisporales</taxon>
        <taxon>Diversisporaceae</taxon>
        <taxon>Diversispora</taxon>
    </lineage>
</organism>
<gene>
    <name evidence="1" type="ORF">Glove_606g151</name>
</gene>